<accession>A0AA36E4M5</accession>
<dbReference type="EMBL" id="OX465080">
    <property type="protein sequence ID" value="CAI9281922.1"/>
    <property type="molecule type" value="Genomic_DNA"/>
</dbReference>
<feature type="region of interest" description="Disordered" evidence="1">
    <location>
        <begin position="1"/>
        <end position="21"/>
    </location>
</feature>
<dbReference type="AlphaFoldDB" id="A0AA36E4M5"/>
<evidence type="ECO:0000313" key="3">
    <source>
        <dbReference type="Proteomes" id="UP001177003"/>
    </source>
</evidence>
<dbReference type="Proteomes" id="UP001177003">
    <property type="component" value="Chromosome 4"/>
</dbReference>
<gene>
    <name evidence="2" type="ORF">LSALG_LOCUS21590</name>
</gene>
<keyword evidence="3" id="KW-1185">Reference proteome</keyword>
<reference evidence="2" key="1">
    <citation type="submission" date="2023-04" db="EMBL/GenBank/DDBJ databases">
        <authorList>
            <person name="Vijverberg K."/>
            <person name="Xiong W."/>
            <person name="Schranz E."/>
        </authorList>
    </citation>
    <scope>NUCLEOTIDE SEQUENCE</scope>
</reference>
<sequence length="129" mass="14521">MSPTRRNHRQTEPNPEPMNSTAIEALVVQRVTDAIAKLETNRNIGSRGNRGGMSKEEVWKGIQKEGRQSIERTREVVQEFEVTTTLTGTTTGSNPRCNECRYPHNGACHIYTNCGKKGHLDNKFRTPPN</sequence>
<protein>
    <submittedName>
        <fullName evidence="2">Uncharacterized protein</fullName>
    </submittedName>
</protein>
<proteinExistence type="predicted"/>
<organism evidence="2 3">
    <name type="scientific">Lactuca saligna</name>
    <name type="common">Willowleaf lettuce</name>
    <dbReference type="NCBI Taxonomy" id="75948"/>
    <lineage>
        <taxon>Eukaryota</taxon>
        <taxon>Viridiplantae</taxon>
        <taxon>Streptophyta</taxon>
        <taxon>Embryophyta</taxon>
        <taxon>Tracheophyta</taxon>
        <taxon>Spermatophyta</taxon>
        <taxon>Magnoliopsida</taxon>
        <taxon>eudicotyledons</taxon>
        <taxon>Gunneridae</taxon>
        <taxon>Pentapetalae</taxon>
        <taxon>asterids</taxon>
        <taxon>campanulids</taxon>
        <taxon>Asterales</taxon>
        <taxon>Asteraceae</taxon>
        <taxon>Cichorioideae</taxon>
        <taxon>Cichorieae</taxon>
        <taxon>Lactucinae</taxon>
        <taxon>Lactuca</taxon>
    </lineage>
</organism>
<name>A0AA36E4M5_LACSI</name>
<evidence type="ECO:0000256" key="1">
    <source>
        <dbReference type="SAM" id="MobiDB-lite"/>
    </source>
</evidence>
<evidence type="ECO:0000313" key="2">
    <source>
        <dbReference type="EMBL" id="CAI9281922.1"/>
    </source>
</evidence>